<dbReference type="InterPro" id="IPR053191">
    <property type="entry name" value="DcsG_Biosynth_Enzyme"/>
</dbReference>
<keyword evidence="3" id="KW-1185">Reference proteome</keyword>
<protein>
    <submittedName>
        <fullName evidence="2">Glutathione synthase/RimK-type ligase-like ATP-grasp enzyme</fullName>
    </submittedName>
</protein>
<dbReference type="STRING" id="1210086.GCA_001613105_01382"/>
<comment type="caution">
    <text evidence="2">The sequence shown here is derived from an EMBL/GenBank/DDBJ whole genome shotgun (WGS) entry which is preliminary data.</text>
</comment>
<reference evidence="2 3" key="1">
    <citation type="submission" date="2018-07" db="EMBL/GenBank/DDBJ databases">
        <title>Genomic Encyclopedia of Type Strains, Phase IV (KMG-IV): sequencing the most valuable type-strain genomes for metagenomic binning, comparative biology and taxonomic classification.</title>
        <authorList>
            <person name="Goeker M."/>
        </authorList>
    </citation>
    <scope>NUCLEOTIDE SEQUENCE [LARGE SCALE GENOMIC DNA]</scope>
    <source>
        <strain evidence="2 3">DSM 44290</strain>
    </source>
</reference>
<organism evidence="2 3">
    <name type="scientific">Nocardia pseudobrasiliensis</name>
    <dbReference type="NCBI Taxonomy" id="45979"/>
    <lineage>
        <taxon>Bacteria</taxon>
        <taxon>Bacillati</taxon>
        <taxon>Actinomycetota</taxon>
        <taxon>Actinomycetes</taxon>
        <taxon>Mycobacteriales</taxon>
        <taxon>Nocardiaceae</taxon>
        <taxon>Nocardia</taxon>
    </lineage>
</organism>
<feature type="region of interest" description="Disordered" evidence="1">
    <location>
        <begin position="294"/>
        <end position="315"/>
    </location>
</feature>
<accession>A0A370ICE9</accession>
<dbReference type="Proteomes" id="UP000254869">
    <property type="component" value="Unassembled WGS sequence"/>
</dbReference>
<dbReference type="SUPFAM" id="SSF56059">
    <property type="entry name" value="Glutathione synthetase ATP-binding domain-like"/>
    <property type="match status" value="1"/>
</dbReference>
<name>A0A370ICE9_9NOCA</name>
<dbReference type="PANTHER" id="PTHR39217">
    <property type="match status" value="1"/>
</dbReference>
<evidence type="ECO:0000313" key="3">
    <source>
        <dbReference type="Proteomes" id="UP000254869"/>
    </source>
</evidence>
<evidence type="ECO:0000313" key="2">
    <source>
        <dbReference type="EMBL" id="RDI68405.1"/>
    </source>
</evidence>
<sequence>MPHSCSPRVALVTCTEYPALLPEDAGILPLLHSRGIDAQFAVWTDPSIDWASFDVVVAIGVWGYYKQHHRFLQWLSDMERNRIPLWNSPSLIRWNSDKRYLCDLATRGVRIVPTVVVEAGLSVRLTEVLTAYEWDFAVIKPALSACAYRTFRAERATADTHQAELDVILESSSALIQPFFPEIRTAGEWTFCYYDGVLSHTLLKMPAAQDYRVQRRYGGIAELRQAPPWLLEQAHSVLDALPEQPAYARIDGVCRARDFYLMEAELIEPSWFFELDPYAMIRYADLLETLIHRSPAPTTARQPETSANQPRSGTR</sequence>
<gene>
    <name evidence="2" type="ORF">DFR76_102806</name>
</gene>
<dbReference type="AlphaFoldDB" id="A0A370ICE9"/>
<evidence type="ECO:0000256" key="1">
    <source>
        <dbReference type="SAM" id="MobiDB-lite"/>
    </source>
</evidence>
<feature type="compositionally biased region" description="Polar residues" evidence="1">
    <location>
        <begin position="296"/>
        <end position="315"/>
    </location>
</feature>
<dbReference type="GO" id="GO:0016874">
    <property type="term" value="F:ligase activity"/>
    <property type="evidence" value="ECO:0007669"/>
    <property type="project" value="UniProtKB-KW"/>
</dbReference>
<dbReference type="EMBL" id="QQBC01000002">
    <property type="protein sequence ID" value="RDI68405.1"/>
    <property type="molecule type" value="Genomic_DNA"/>
</dbReference>
<dbReference type="PANTHER" id="PTHR39217:SF1">
    <property type="entry name" value="GLUTATHIONE SYNTHETASE"/>
    <property type="match status" value="1"/>
</dbReference>
<proteinExistence type="predicted"/>
<keyword evidence="2" id="KW-0436">Ligase</keyword>